<dbReference type="EMBL" id="PNQX01000003">
    <property type="protein sequence ID" value="PMQ19105.1"/>
    <property type="molecule type" value="Genomic_DNA"/>
</dbReference>
<evidence type="ECO:0000256" key="1">
    <source>
        <dbReference type="SAM" id="Phobius"/>
    </source>
</evidence>
<comment type="caution">
    <text evidence="2">The sequence shown here is derived from an EMBL/GenBank/DDBJ whole genome shotgun (WGS) entry which is preliminary data.</text>
</comment>
<keyword evidence="1" id="KW-0472">Membrane</keyword>
<accession>A0A2N7RYZ1</accession>
<gene>
    <name evidence="2" type="ORF">CIK84_17355</name>
</gene>
<evidence type="ECO:0000313" key="3">
    <source>
        <dbReference type="Proteomes" id="UP000235739"/>
    </source>
</evidence>
<feature type="transmembrane region" description="Helical" evidence="1">
    <location>
        <begin position="130"/>
        <end position="152"/>
    </location>
</feature>
<dbReference type="AlphaFoldDB" id="A0A2N7RYZ1"/>
<evidence type="ECO:0000313" key="2">
    <source>
        <dbReference type="EMBL" id="PMQ19105.1"/>
    </source>
</evidence>
<dbReference type="Proteomes" id="UP000235739">
    <property type="component" value="Unassembled WGS sequence"/>
</dbReference>
<organism evidence="2 3">
    <name type="scientific">Glutamicibacter arilaitensis</name>
    <dbReference type="NCBI Taxonomy" id="256701"/>
    <lineage>
        <taxon>Bacteria</taxon>
        <taxon>Bacillati</taxon>
        <taxon>Actinomycetota</taxon>
        <taxon>Actinomycetes</taxon>
        <taxon>Micrococcales</taxon>
        <taxon>Micrococcaceae</taxon>
        <taxon>Glutamicibacter</taxon>
    </lineage>
</organism>
<keyword evidence="1" id="KW-1133">Transmembrane helix</keyword>
<feature type="transmembrane region" description="Helical" evidence="1">
    <location>
        <begin position="59"/>
        <end position="81"/>
    </location>
</feature>
<feature type="transmembrane region" description="Helical" evidence="1">
    <location>
        <begin position="90"/>
        <end position="110"/>
    </location>
</feature>
<feature type="transmembrane region" description="Helical" evidence="1">
    <location>
        <begin position="185"/>
        <end position="211"/>
    </location>
</feature>
<sequence length="218" mass="23320">MIAQISETNCTASITRLGQVNEEKPLLQLPARLIIVWLVLTIGITGSTLITTADFVTGGSLLSLVALWGVRLVAIGSFWLLEARKDTKIFAMLLVLLSLVLDILLKLPVLDTVEYGDWFLVSGLDLTGMYTGYFTVWGLLLPVLSLAGWFVLRPRKLAGWLVGLGSALGMGFVTLSVAGSASGSMILFTLVTLARYILPAILSAAADAVVIKLKAGKK</sequence>
<feature type="transmembrane region" description="Helical" evidence="1">
    <location>
        <begin position="33"/>
        <end position="53"/>
    </location>
</feature>
<name>A0A2N7RYZ1_9MICC</name>
<proteinExistence type="predicted"/>
<reference evidence="2 3" key="1">
    <citation type="journal article" date="2017" name="Elife">
        <title>Extensive horizontal gene transfer in cheese-associated bacteria.</title>
        <authorList>
            <person name="Bonham K.S."/>
            <person name="Wolfe B.E."/>
            <person name="Dutton R.J."/>
        </authorList>
    </citation>
    <scope>NUCLEOTIDE SEQUENCE [LARGE SCALE GENOMIC DNA]</scope>
    <source>
        <strain evidence="2 3">JB182</strain>
    </source>
</reference>
<feature type="transmembrane region" description="Helical" evidence="1">
    <location>
        <begin position="159"/>
        <end position="179"/>
    </location>
</feature>
<protein>
    <submittedName>
        <fullName evidence="2">Uncharacterized protein</fullName>
    </submittedName>
</protein>
<keyword evidence="1" id="KW-0812">Transmembrane</keyword>